<protein>
    <submittedName>
        <fullName evidence="2">Uncharacterized protein</fullName>
    </submittedName>
</protein>
<name>K0TR89_THAOC</name>
<sequence>MESKSATVVFCGRLPTEVDQVGPSPRRTEQSNWADLTDFGQAMGPPGEAMDLSVHSAHGGGARLSPYYQITIVVPA</sequence>
<keyword evidence="3" id="KW-1185">Reference proteome</keyword>
<dbReference type="AlphaFoldDB" id="K0TR89"/>
<evidence type="ECO:0000313" key="2">
    <source>
        <dbReference type="EMBL" id="EJK77377.1"/>
    </source>
</evidence>
<comment type="caution">
    <text evidence="2">The sequence shown here is derived from an EMBL/GenBank/DDBJ whole genome shotgun (WGS) entry which is preliminary data.</text>
</comment>
<feature type="region of interest" description="Disordered" evidence="1">
    <location>
        <begin position="19"/>
        <end position="49"/>
    </location>
</feature>
<gene>
    <name evidence="2" type="ORF">THAOC_00795</name>
</gene>
<evidence type="ECO:0000313" key="3">
    <source>
        <dbReference type="Proteomes" id="UP000266841"/>
    </source>
</evidence>
<organism evidence="2 3">
    <name type="scientific">Thalassiosira oceanica</name>
    <name type="common">Marine diatom</name>
    <dbReference type="NCBI Taxonomy" id="159749"/>
    <lineage>
        <taxon>Eukaryota</taxon>
        <taxon>Sar</taxon>
        <taxon>Stramenopiles</taxon>
        <taxon>Ochrophyta</taxon>
        <taxon>Bacillariophyta</taxon>
        <taxon>Coscinodiscophyceae</taxon>
        <taxon>Thalassiosirophycidae</taxon>
        <taxon>Thalassiosirales</taxon>
        <taxon>Thalassiosiraceae</taxon>
        <taxon>Thalassiosira</taxon>
    </lineage>
</organism>
<evidence type="ECO:0000256" key="1">
    <source>
        <dbReference type="SAM" id="MobiDB-lite"/>
    </source>
</evidence>
<dbReference type="EMBL" id="AGNL01000965">
    <property type="protein sequence ID" value="EJK77377.1"/>
    <property type="molecule type" value="Genomic_DNA"/>
</dbReference>
<reference evidence="2 3" key="1">
    <citation type="journal article" date="2012" name="Genome Biol.">
        <title>Genome and low-iron response of an oceanic diatom adapted to chronic iron limitation.</title>
        <authorList>
            <person name="Lommer M."/>
            <person name="Specht M."/>
            <person name="Roy A.S."/>
            <person name="Kraemer L."/>
            <person name="Andreson R."/>
            <person name="Gutowska M.A."/>
            <person name="Wolf J."/>
            <person name="Bergner S.V."/>
            <person name="Schilhabel M.B."/>
            <person name="Klostermeier U.C."/>
            <person name="Beiko R.G."/>
            <person name="Rosenstiel P."/>
            <person name="Hippler M."/>
            <person name="Laroche J."/>
        </authorList>
    </citation>
    <scope>NUCLEOTIDE SEQUENCE [LARGE SCALE GENOMIC DNA]</scope>
    <source>
        <strain evidence="2 3">CCMP1005</strain>
    </source>
</reference>
<proteinExistence type="predicted"/>
<dbReference type="Proteomes" id="UP000266841">
    <property type="component" value="Unassembled WGS sequence"/>
</dbReference>
<accession>K0TR89</accession>